<feature type="domain" description="Tyr recombinase" evidence="2">
    <location>
        <begin position="7"/>
        <end position="118"/>
    </location>
</feature>
<dbReference type="Pfam" id="PF00589">
    <property type="entry name" value="Phage_integrase"/>
    <property type="match status" value="1"/>
</dbReference>
<reference evidence="3" key="1">
    <citation type="journal article" date="2023" name="Insect Mol. Biol.">
        <title>Genome sequencing provides insights into the evolution of gene families encoding plant cell wall-degrading enzymes in longhorned beetles.</title>
        <authorList>
            <person name="Shin N.R."/>
            <person name="Okamura Y."/>
            <person name="Kirsch R."/>
            <person name="Pauchet Y."/>
        </authorList>
    </citation>
    <scope>NUCLEOTIDE SEQUENCE</scope>
    <source>
        <strain evidence="3">MMC_N1</strain>
    </source>
</reference>
<dbReference type="EMBL" id="JAPWTJ010001029">
    <property type="protein sequence ID" value="KAJ8974241.1"/>
    <property type="molecule type" value="Genomic_DNA"/>
</dbReference>
<dbReference type="Proteomes" id="UP001162164">
    <property type="component" value="Unassembled WGS sequence"/>
</dbReference>
<comment type="caution">
    <text evidence="3">The sequence shown here is derived from an EMBL/GenBank/DDBJ whole genome shotgun (WGS) entry which is preliminary data.</text>
</comment>
<name>A0ABQ9J7V6_9CUCU</name>
<dbReference type="Gene3D" id="1.10.443.10">
    <property type="entry name" value="Intergrase catalytic core"/>
    <property type="match status" value="1"/>
</dbReference>
<sequence length="162" mass="18617">MGDFFLITVRNTKNKVDRIFTIKNSENSIDIVKIFRKYVTLRKIETPHSKFFIQYINRECTKRQVGKNMFENATSYTGHCFRRTSTSLLADSGATIDVLKRYGGWKSSNVVEGYVESSIKNKQNISDKIFGQVAYLSPMNLRRRRLIASCFCSFIGTNVSSI</sequence>
<dbReference type="SUPFAM" id="SSF56349">
    <property type="entry name" value="DNA breaking-rejoining enzymes"/>
    <property type="match status" value="1"/>
</dbReference>
<dbReference type="InterPro" id="IPR011010">
    <property type="entry name" value="DNA_brk_join_enz"/>
</dbReference>
<evidence type="ECO:0000259" key="2">
    <source>
        <dbReference type="Pfam" id="PF00589"/>
    </source>
</evidence>
<evidence type="ECO:0000313" key="3">
    <source>
        <dbReference type="EMBL" id="KAJ8974241.1"/>
    </source>
</evidence>
<keyword evidence="1" id="KW-0233">DNA recombination</keyword>
<dbReference type="InterPro" id="IPR013762">
    <property type="entry name" value="Integrase-like_cat_sf"/>
</dbReference>
<proteinExistence type="predicted"/>
<dbReference type="CDD" id="cd00397">
    <property type="entry name" value="DNA_BRE_C"/>
    <property type="match status" value="1"/>
</dbReference>
<keyword evidence="4" id="KW-1185">Reference proteome</keyword>
<accession>A0ABQ9J7V6</accession>
<evidence type="ECO:0000256" key="1">
    <source>
        <dbReference type="ARBA" id="ARBA00023172"/>
    </source>
</evidence>
<protein>
    <recommendedName>
        <fullName evidence="2">Tyr recombinase domain-containing protein</fullName>
    </recommendedName>
</protein>
<dbReference type="InterPro" id="IPR002104">
    <property type="entry name" value="Integrase_catalytic"/>
</dbReference>
<evidence type="ECO:0000313" key="4">
    <source>
        <dbReference type="Proteomes" id="UP001162164"/>
    </source>
</evidence>
<gene>
    <name evidence="3" type="ORF">NQ317_016737</name>
</gene>
<organism evidence="3 4">
    <name type="scientific">Molorchus minor</name>
    <dbReference type="NCBI Taxonomy" id="1323400"/>
    <lineage>
        <taxon>Eukaryota</taxon>
        <taxon>Metazoa</taxon>
        <taxon>Ecdysozoa</taxon>
        <taxon>Arthropoda</taxon>
        <taxon>Hexapoda</taxon>
        <taxon>Insecta</taxon>
        <taxon>Pterygota</taxon>
        <taxon>Neoptera</taxon>
        <taxon>Endopterygota</taxon>
        <taxon>Coleoptera</taxon>
        <taxon>Polyphaga</taxon>
        <taxon>Cucujiformia</taxon>
        <taxon>Chrysomeloidea</taxon>
        <taxon>Cerambycidae</taxon>
        <taxon>Lamiinae</taxon>
        <taxon>Monochamini</taxon>
        <taxon>Molorchus</taxon>
    </lineage>
</organism>